<keyword evidence="4" id="KW-1185">Reference proteome</keyword>
<evidence type="ECO:0000313" key="4">
    <source>
        <dbReference type="Proteomes" id="UP000305067"/>
    </source>
</evidence>
<protein>
    <recommendedName>
        <fullName evidence="5">Pentacotripeptide-repeat region of PRORP domain-containing protein</fullName>
    </recommendedName>
</protein>
<sequence>MYIGRRIWRFGRVHARTPIARNRPQFGHNLPPQLALQRLYTRHASSLANSLTIPDAPIADIHKGYHSLIDELKLPENKQRTRTLWRSETASILSAEEIDFMIKRLVESGRPFDMDLVVCILADMETFFHLDPKTVQPTIIDALTRAGDCSRLFRWYLWLPKLPGHITASRDQYHALFELCGKQKDAATLPDSVAYMSRSAARPNLDTLRVALQAGFDADVDNDTFLRMFRDLAKALVPFDPAMRILIGENCPDDPIRARRILSLYAKATGSVSKAAYHTYHACERLREESRLKGVKAAIELYRTLQLDENSPQMEKNAAMFAIFAHAQSTGDLELLSQEFDRVLNNRDWAVLIRNLCSYSRINDALFAYRQAKKQGINPDFRIVYPMIKHLCRTSARVPSKRDIDQAYVLYQDLLEAEAASGTAYQPDAALYQSLLSGISASPLVSEYYELGLSIMDDMLARNVALRDSRTASAVIVMMMKYSDSYTAAFHVYRKLRRPLDAVGYVIVLDCFCKLDLGPEPSVQYCFDMIRDMRAARVEVNSRVYSIMLRQFARFYTQPDQRRLLAGDSDLYNRVTSSIRRLHDFLTIDGSFTPDVALWTQLMDTYQRLGCFGDAMRVWDSLYLSGQISGPAVSIIFDACGFAGEEEAARQILVRLDKAGYTMHQNNWQAYVECLCRVGNIDEALRVVCIDMAAAGGVIVPNADTAMIVRKFSRRYGLEGEVNNRIKRYLPEVWKSMMAKELAGGLKHEVYHPG</sequence>
<dbReference type="Gene3D" id="1.25.40.10">
    <property type="entry name" value="Tetratricopeptide repeat domain"/>
    <property type="match status" value="2"/>
</dbReference>
<dbReference type="EMBL" id="ML178815">
    <property type="protein sequence ID" value="TFL06110.1"/>
    <property type="molecule type" value="Genomic_DNA"/>
</dbReference>
<dbReference type="STRING" id="1884261.A0A5C3QZ65"/>
<name>A0A5C3QZ65_9AGAR</name>
<dbReference type="InterPro" id="IPR002885">
    <property type="entry name" value="PPR_rpt"/>
</dbReference>
<organism evidence="3 4">
    <name type="scientific">Pterulicium gracile</name>
    <dbReference type="NCBI Taxonomy" id="1884261"/>
    <lineage>
        <taxon>Eukaryota</taxon>
        <taxon>Fungi</taxon>
        <taxon>Dikarya</taxon>
        <taxon>Basidiomycota</taxon>
        <taxon>Agaricomycotina</taxon>
        <taxon>Agaricomycetes</taxon>
        <taxon>Agaricomycetidae</taxon>
        <taxon>Agaricales</taxon>
        <taxon>Pleurotineae</taxon>
        <taxon>Pterulaceae</taxon>
        <taxon>Pterulicium</taxon>
    </lineage>
</organism>
<dbReference type="PANTHER" id="PTHR47939:SF13">
    <property type="entry name" value="OS03G0201400 PROTEIN"/>
    <property type="match status" value="1"/>
</dbReference>
<dbReference type="InterPro" id="IPR011990">
    <property type="entry name" value="TPR-like_helical_dom_sf"/>
</dbReference>
<dbReference type="AlphaFoldDB" id="A0A5C3QZ65"/>
<dbReference type="OrthoDB" id="185373at2759"/>
<dbReference type="PROSITE" id="PS51375">
    <property type="entry name" value="PPR"/>
    <property type="match status" value="1"/>
</dbReference>
<evidence type="ECO:0000313" key="3">
    <source>
        <dbReference type="EMBL" id="TFL06110.1"/>
    </source>
</evidence>
<proteinExistence type="predicted"/>
<dbReference type="Proteomes" id="UP000305067">
    <property type="component" value="Unassembled WGS sequence"/>
</dbReference>
<keyword evidence="1" id="KW-0677">Repeat</keyword>
<accession>A0A5C3QZ65</accession>
<reference evidence="3 4" key="1">
    <citation type="journal article" date="2019" name="Nat. Ecol. Evol.">
        <title>Megaphylogeny resolves global patterns of mushroom evolution.</title>
        <authorList>
            <person name="Varga T."/>
            <person name="Krizsan K."/>
            <person name="Foldi C."/>
            <person name="Dima B."/>
            <person name="Sanchez-Garcia M."/>
            <person name="Sanchez-Ramirez S."/>
            <person name="Szollosi G.J."/>
            <person name="Szarkandi J.G."/>
            <person name="Papp V."/>
            <person name="Albert L."/>
            <person name="Andreopoulos W."/>
            <person name="Angelini C."/>
            <person name="Antonin V."/>
            <person name="Barry K.W."/>
            <person name="Bougher N.L."/>
            <person name="Buchanan P."/>
            <person name="Buyck B."/>
            <person name="Bense V."/>
            <person name="Catcheside P."/>
            <person name="Chovatia M."/>
            <person name="Cooper J."/>
            <person name="Damon W."/>
            <person name="Desjardin D."/>
            <person name="Finy P."/>
            <person name="Geml J."/>
            <person name="Haridas S."/>
            <person name="Hughes K."/>
            <person name="Justo A."/>
            <person name="Karasinski D."/>
            <person name="Kautmanova I."/>
            <person name="Kiss B."/>
            <person name="Kocsube S."/>
            <person name="Kotiranta H."/>
            <person name="LaButti K.M."/>
            <person name="Lechner B.E."/>
            <person name="Liimatainen K."/>
            <person name="Lipzen A."/>
            <person name="Lukacs Z."/>
            <person name="Mihaltcheva S."/>
            <person name="Morgado L.N."/>
            <person name="Niskanen T."/>
            <person name="Noordeloos M.E."/>
            <person name="Ohm R.A."/>
            <person name="Ortiz-Santana B."/>
            <person name="Ovrebo C."/>
            <person name="Racz N."/>
            <person name="Riley R."/>
            <person name="Savchenko A."/>
            <person name="Shiryaev A."/>
            <person name="Soop K."/>
            <person name="Spirin V."/>
            <person name="Szebenyi C."/>
            <person name="Tomsovsky M."/>
            <person name="Tulloss R.E."/>
            <person name="Uehling J."/>
            <person name="Grigoriev I.V."/>
            <person name="Vagvolgyi C."/>
            <person name="Papp T."/>
            <person name="Martin F.M."/>
            <person name="Miettinen O."/>
            <person name="Hibbett D.S."/>
            <person name="Nagy L.G."/>
        </authorList>
    </citation>
    <scope>NUCLEOTIDE SEQUENCE [LARGE SCALE GENOMIC DNA]</scope>
    <source>
        <strain evidence="3 4">CBS 309.79</strain>
    </source>
</reference>
<evidence type="ECO:0000256" key="2">
    <source>
        <dbReference type="PROSITE-ProRule" id="PRU00708"/>
    </source>
</evidence>
<feature type="repeat" description="PPR" evidence="2">
    <location>
        <begin position="345"/>
        <end position="379"/>
    </location>
</feature>
<gene>
    <name evidence="3" type="ORF">BDV98DRAFT_540092</name>
</gene>
<evidence type="ECO:0008006" key="5">
    <source>
        <dbReference type="Google" id="ProtNLM"/>
    </source>
</evidence>
<dbReference type="PANTHER" id="PTHR47939">
    <property type="entry name" value="MEMBRANE-ASSOCIATED SALT-INDUCIBLE PROTEIN-LIKE"/>
    <property type="match status" value="1"/>
</dbReference>
<dbReference type="InterPro" id="IPR050667">
    <property type="entry name" value="PPR-containing_protein"/>
</dbReference>
<evidence type="ECO:0000256" key="1">
    <source>
        <dbReference type="ARBA" id="ARBA00022737"/>
    </source>
</evidence>